<evidence type="ECO:0000256" key="6">
    <source>
        <dbReference type="RuleBase" id="RU000304"/>
    </source>
</evidence>
<evidence type="ECO:0000256" key="5">
    <source>
        <dbReference type="PROSITE-ProRule" id="PRU10141"/>
    </source>
</evidence>
<dbReference type="Gene3D" id="3.30.200.20">
    <property type="entry name" value="Phosphorylase Kinase, domain 1"/>
    <property type="match status" value="1"/>
</dbReference>
<protein>
    <submittedName>
        <fullName evidence="8">Serine/threonine-protein kinase, active site</fullName>
    </submittedName>
</protein>
<keyword evidence="6" id="KW-0723">Serine/threonine-protein kinase</keyword>
<sequence>MSTQSTVGFVIQSHSGCFSRRSRSSVGVPRGTVRRSSIRHEFQVTLEKPLGIILQPNVGMKGARVDEIRYGGNAEATGNVYAGDVIQSIQINKSVLGNCDTVLFEDIISFISQQSSSKVKLYLVRCEISPVEAEPADLSAYWGAKRKEKITGRAVLRRTVGVQPEDIRILKGGPLGEGSFGTVFRGRWKDKDVVLKCAKPNVYGAIEFLDAELELNETVHRLAKGSCARFYGCCEIDQRNEGQIYNGTLTAGLWLMWEYCGSVTLGEALVDAKKLLDVTTESFNLPRTAKQQEVVKAILSSIFENLQMLHTAGIVHRDVKPDNLIFTKTGLVFIDLGGSAQCLGRPKNYIPGEGPADPRYCLPTDIYLLPKESPTPVDSNLLQLWEHYQPEKFDLFSAGIIMLQICIPSLSHPDKLTKFKSELEQCDFNLQKWRTKFDKSASPVGVSDVSVLDADEGAGWDLASQLLKTDRKERISTVDALQHRFF</sequence>
<dbReference type="PROSITE" id="PS50011">
    <property type="entry name" value="PROTEIN_KINASE_DOM"/>
    <property type="match status" value="1"/>
</dbReference>
<dbReference type="OMA" id="GCCEIDQ"/>
<evidence type="ECO:0000256" key="1">
    <source>
        <dbReference type="ARBA" id="ARBA00022679"/>
    </source>
</evidence>
<dbReference type="GO" id="GO:0005524">
    <property type="term" value="F:ATP binding"/>
    <property type="evidence" value="ECO:0007669"/>
    <property type="project" value="UniProtKB-UniRule"/>
</dbReference>
<proteinExistence type="inferred from homology"/>
<dbReference type="OrthoDB" id="10252171at2759"/>
<dbReference type="SMART" id="SM00220">
    <property type="entry name" value="S_TKc"/>
    <property type="match status" value="1"/>
</dbReference>
<keyword evidence="4 5" id="KW-0067">ATP-binding</keyword>
<dbReference type="SUPFAM" id="SSF56112">
    <property type="entry name" value="Protein kinase-like (PK-like)"/>
    <property type="match status" value="1"/>
</dbReference>
<keyword evidence="9" id="KW-1185">Reference proteome</keyword>
<dbReference type="InterPro" id="IPR017441">
    <property type="entry name" value="Protein_kinase_ATP_BS"/>
</dbReference>
<keyword evidence="3 8" id="KW-0418">Kinase</keyword>
<dbReference type="InParanoid" id="Q01F57"/>
<dbReference type="Gene3D" id="1.10.510.10">
    <property type="entry name" value="Transferase(Phosphotransferase) domain 1"/>
    <property type="match status" value="1"/>
</dbReference>
<evidence type="ECO:0000259" key="7">
    <source>
        <dbReference type="PROSITE" id="PS50011"/>
    </source>
</evidence>
<organism evidence="8 9">
    <name type="scientific">Ostreococcus tauri</name>
    <name type="common">Marine green alga</name>
    <dbReference type="NCBI Taxonomy" id="70448"/>
    <lineage>
        <taxon>Eukaryota</taxon>
        <taxon>Viridiplantae</taxon>
        <taxon>Chlorophyta</taxon>
        <taxon>Mamiellophyceae</taxon>
        <taxon>Mamiellales</taxon>
        <taxon>Bathycoccaceae</taxon>
        <taxon>Ostreococcus</taxon>
    </lineage>
</organism>
<feature type="domain" description="Protein kinase" evidence="7">
    <location>
        <begin position="169"/>
        <end position="486"/>
    </location>
</feature>
<gene>
    <name evidence="8" type="ORF">OT_ostta02g00460</name>
</gene>
<dbReference type="PANTHER" id="PTHR46699">
    <property type="entry name" value="SERINE/THREONINE-PROTEIN KINASE STN8, CHLOROPLASTIC-RELATED"/>
    <property type="match status" value="1"/>
</dbReference>
<evidence type="ECO:0000256" key="3">
    <source>
        <dbReference type="ARBA" id="ARBA00022777"/>
    </source>
</evidence>
<dbReference type="Proteomes" id="UP000009170">
    <property type="component" value="Unassembled WGS sequence"/>
</dbReference>
<comment type="similarity">
    <text evidence="6">Belongs to the protein kinase superfamily.</text>
</comment>
<dbReference type="InterPro" id="IPR011009">
    <property type="entry name" value="Kinase-like_dom_sf"/>
</dbReference>
<dbReference type="GeneID" id="9832744"/>
<dbReference type="InterPro" id="IPR000719">
    <property type="entry name" value="Prot_kinase_dom"/>
</dbReference>
<keyword evidence="2 5" id="KW-0547">Nucleotide-binding</keyword>
<evidence type="ECO:0000256" key="4">
    <source>
        <dbReference type="ARBA" id="ARBA00022840"/>
    </source>
</evidence>
<dbReference type="InterPro" id="IPR008271">
    <property type="entry name" value="Ser/Thr_kinase_AS"/>
</dbReference>
<reference evidence="8 9" key="2">
    <citation type="journal article" date="2014" name="BMC Genomics">
        <title>An improved genome of the model marine alga Ostreococcus tauri unfolds by assessing Illumina de novo assemblies.</title>
        <authorList>
            <person name="Blanc-Mathieu R."/>
            <person name="Verhelst B."/>
            <person name="Derelle E."/>
            <person name="Rombauts S."/>
            <person name="Bouget F.Y."/>
            <person name="Carre I."/>
            <person name="Chateau A."/>
            <person name="Eyre-Walker A."/>
            <person name="Grimsley N."/>
            <person name="Moreau H."/>
            <person name="Piegu B."/>
            <person name="Rivals E."/>
            <person name="Schackwitz W."/>
            <person name="Van de Peer Y."/>
            <person name="Piganeau G."/>
        </authorList>
    </citation>
    <scope>NUCLEOTIDE SEQUENCE [LARGE SCALE GENOMIC DNA]</scope>
    <source>
        <strain evidence="9">OTTH 0595 / CCAP 157/2 / RCC745</strain>
    </source>
</reference>
<dbReference type="STRING" id="70448.Q01F57"/>
<keyword evidence="1" id="KW-0808">Transferase</keyword>
<evidence type="ECO:0000313" key="8">
    <source>
        <dbReference type="EMBL" id="CAL52044.1"/>
    </source>
</evidence>
<dbReference type="SUPFAM" id="SSF50156">
    <property type="entry name" value="PDZ domain-like"/>
    <property type="match status" value="1"/>
</dbReference>
<evidence type="ECO:0000313" key="9">
    <source>
        <dbReference type="Proteomes" id="UP000009170"/>
    </source>
</evidence>
<dbReference type="RefSeq" id="XP_003074786.1">
    <property type="nucleotide sequence ID" value="XM_003074738.1"/>
</dbReference>
<dbReference type="Pfam" id="PF00069">
    <property type="entry name" value="Pkinase"/>
    <property type="match status" value="1"/>
</dbReference>
<dbReference type="PROSITE" id="PS00108">
    <property type="entry name" value="PROTEIN_KINASE_ST"/>
    <property type="match status" value="1"/>
</dbReference>
<comment type="caution">
    <text evidence="8">The sequence shown here is derived from an EMBL/GenBank/DDBJ whole genome shotgun (WGS) entry which is preliminary data.</text>
</comment>
<dbReference type="EMBL" id="CAID01000002">
    <property type="protein sequence ID" value="CAL52044.1"/>
    <property type="molecule type" value="Genomic_DNA"/>
</dbReference>
<feature type="binding site" evidence="5">
    <location>
        <position position="196"/>
    </location>
    <ligand>
        <name>ATP</name>
        <dbReference type="ChEBI" id="CHEBI:30616"/>
    </ligand>
</feature>
<dbReference type="AlphaFoldDB" id="Q01F57"/>
<dbReference type="InterPro" id="IPR036034">
    <property type="entry name" value="PDZ_sf"/>
</dbReference>
<name>Q01F57_OSTTA</name>
<reference evidence="9" key="1">
    <citation type="journal article" date="2006" name="Proc. Natl. Acad. Sci. U.S.A.">
        <title>Genome analysis of the smallest free-living eukaryote Ostreococcus tauri unveils many unique features.</title>
        <authorList>
            <person name="Derelle E."/>
            <person name="Ferraz C."/>
            <person name="Rombauts S."/>
            <person name="Rouze P."/>
            <person name="Worden A.Z."/>
            <person name="Robbens S."/>
            <person name="Partensky F."/>
            <person name="Degroeve S."/>
            <person name="Echeynie S."/>
            <person name="Cooke R."/>
            <person name="Saeys Y."/>
            <person name="Wuyts J."/>
            <person name="Jabbari K."/>
            <person name="Bowler C."/>
            <person name="Panaud O."/>
            <person name="Piegu B."/>
            <person name="Ball S.G."/>
            <person name="Ral J.-P."/>
            <person name="Bouget F.-Y."/>
            <person name="Piganeau G."/>
            <person name="De Baets B."/>
            <person name="Picard A."/>
            <person name="Delseny M."/>
            <person name="Demaille J."/>
            <person name="Van de Peer Y."/>
            <person name="Moreau H."/>
        </authorList>
    </citation>
    <scope>NUCLEOTIDE SEQUENCE [LARGE SCALE GENOMIC DNA]</scope>
    <source>
        <strain evidence="9">OTTH 0595 / CCAP 157/2 / RCC745</strain>
    </source>
</reference>
<evidence type="ECO:0000256" key="2">
    <source>
        <dbReference type="ARBA" id="ARBA00022741"/>
    </source>
</evidence>
<dbReference type="PROSITE" id="PS00107">
    <property type="entry name" value="PROTEIN_KINASE_ATP"/>
    <property type="match status" value="1"/>
</dbReference>
<accession>Q01F57</accession>
<dbReference type="GO" id="GO:0004674">
    <property type="term" value="F:protein serine/threonine kinase activity"/>
    <property type="evidence" value="ECO:0007669"/>
    <property type="project" value="UniProtKB-KW"/>
</dbReference>
<dbReference type="KEGG" id="ota:OT_ostta02g00460"/>